<accession>A0A8C5VHA0</accession>
<protein>
    <submittedName>
        <fullName evidence="1">Uncharacterized protein</fullName>
    </submittedName>
</protein>
<keyword evidence="2" id="KW-1185">Reference proteome</keyword>
<reference evidence="1" key="3">
    <citation type="submission" date="2025-09" db="UniProtKB">
        <authorList>
            <consortium name="Ensembl"/>
        </authorList>
    </citation>
    <scope>IDENTIFICATION</scope>
</reference>
<reference evidence="1" key="1">
    <citation type="submission" date="2016-12" db="EMBL/GenBank/DDBJ databases">
        <title>Mouse lemur reference genome and diversity panel.</title>
        <authorList>
            <person name="Harris R."/>
            <person name="Larsen P."/>
            <person name="Liu Y."/>
            <person name="Hughes D.S."/>
            <person name="Murali S."/>
            <person name="Raveendran M."/>
            <person name="Korchina V."/>
            <person name="Wang M."/>
            <person name="Jhangiani S."/>
            <person name="Bandaranaike D."/>
            <person name="Bellair M."/>
            <person name="Blankenburg K."/>
            <person name="Chao H."/>
            <person name="Dahdouli M."/>
            <person name="Dinh H."/>
            <person name="Doddapaneni H."/>
            <person name="English A."/>
            <person name="Firestine M."/>
            <person name="Gnanaolivu R."/>
            <person name="Gross S."/>
            <person name="Hernandez B."/>
            <person name="Javaid M."/>
            <person name="Jayaseelan J."/>
            <person name="Jones J."/>
            <person name="Khan Z."/>
            <person name="Kovar C."/>
            <person name="Kurapati P."/>
            <person name="Le B."/>
            <person name="Lee S."/>
            <person name="Li M."/>
            <person name="Mathew T."/>
            <person name="Narasimhan A."/>
            <person name="Ngo D."/>
            <person name="Nguyen L."/>
            <person name="Okwuonu G."/>
            <person name="Ongeri F."/>
            <person name="Osuji N."/>
            <person name="Pu L.-L."/>
            <person name="Puazo M."/>
            <person name="Quiroz J."/>
            <person name="Raj R."/>
            <person name="Rajbhandari K."/>
            <person name="Reid J.G."/>
            <person name="Santibanez J."/>
            <person name="Sexton D."/>
            <person name="Skinner E."/>
            <person name="Vee V."/>
            <person name="Weissenberger G."/>
            <person name="Wu Y."/>
            <person name="Xin Y."/>
            <person name="Han Y."/>
            <person name="Campbell C."/>
            <person name="Brown A."/>
            <person name="Sullivan B."/>
            <person name="Shelton J."/>
            <person name="Brown S."/>
            <person name="Dudchenko O."/>
            <person name="Machol I."/>
            <person name="Durand N."/>
            <person name="Shamim M."/>
            <person name="Lieberman A."/>
            <person name="Muzny D.M."/>
            <person name="Richards S."/>
            <person name="Yoder A."/>
            <person name="Worley K.C."/>
            <person name="Rogers J."/>
            <person name="Gibbs R.A."/>
        </authorList>
    </citation>
    <scope>NUCLEOTIDE SEQUENCE [LARGE SCALE GENOMIC DNA]</scope>
</reference>
<evidence type="ECO:0000313" key="2">
    <source>
        <dbReference type="Proteomes" id="UP000694394"/>
    </source>
</evidence>
<proteinExistence type="predicted"/>
<reference evidence="1" key="2">
    <citation type="submission" date="2025-08" db="UniProtKB">
        <authorList>
            <consortium name="Ensembl"/>
        </authorList>
    </citation>
    <scope>IDENTIFICATION</scope>
</reference>
<dbReference type="Ensembl" id="ENSMICT00000039148.2">
    <property type="protein sequence ID" value="ENSMICP00000018402.1"/>
    <property type="gene ID" value="ENSMICG00000034930.2"/>
</dbReference>
<organism evidence="1 2">
    <name type="scientific">Microcebus murinus</name>
    <name type="common">Gray mouse lemur</name>
    <name type="synonym">Lemur murinus</name>
    <dbReference type="NCBI Taxonomy" id="30608"/>
    <lineage>
        <taxon>Eukaryota</taxon>
        <taxon>Metazoa</taxon>
        <taxon>Chordata</taxon>
        <taxon>Craniata</taxon>
        <taxon>Vertebrata</taxon>
        <taxon>Euteleostomi</taxon>
        <taxon>Mammalia</taxon>
        <taxon>Eutheria</taxon>
        <taxon>Euarchontoglires</taxon>
        <taxon>Primates</taxon>
        <taxon>Strepsirrhini</taxon>
        <taxon>Lemuriformes</taxon>
        <taxon>Cheirogaleidae</taxon>
        <taxon>Microcebus</taxon>
    </lineage>
</organism>
<evidence type="ECO:0000313" key="1">
    <source>
        <dbReference type="Ensembl" id="ENSMICP00000018402.1"/>
    </source>
</evidence>
<dbReference type="AlphaFoldDB" id="A0A8C5VHA0"/>
<dbReference type="EMBL" id="ABDC03004743">
    <property type="status" value="NOT_ANNOTATED_CDS"/>
    <property type="molecule type" value="Genomic_DNA"/>
</dbReference>
<name>A0A8C5VHA0_MICMU</name>
<dbReference type="GeneTree" id="ENSGT00900000143730"/>
<dbReference type="Proteomes" id="UP000694394">
    <property type="component" value="Chromosome 3"/>
</dbReference>
<sequence>HVVSSMYVLLRQSLTPSHMAPWNKKTFSEVLPHRWVIETVCGDTNLSPWWRNLCLSTVFYSVYSDDKCNRIKPVNVKCVPHLWNLLSSLVSSVGDIFIS</sequence>